<dbReference type="Proteomes" id="UP000829354">
    <property type="component" value="Chromosome III"/>
</dbReference>
<organism evidence="2 3">
    <name type="scientific">Caenorhabditis briggsae</name>
    <dbReference type="NCBI Taxonomy" id="6238"/>
    <lineage>
        <taxon>Eukaryota</taxon>
        <taxon>Metazoa</taxon>
        <taxon>Ecdysozoa</taxon>
        <taxon>Nematoda</taxon>
        <taxon>Chromadorea</taxon>
        <taxon>Rhabditida</taxon>
        <taxon>Rhabditina</taxon>
        <taxon>Rhabditomorpha</taxon>
        <taxon>Rhabditoidea</taxon>
        <taxon>Rhabditidae</taxon>
        <taxon>Peloderinae</taxon>
        <taxon>Caenorhabditis</taxon>
    </lineage>
</organism>
<feature type="transmembrane region" description="Helical" evidence="1">
    <location>
        <begin position="114"/>
        <end position="133"/>
    </location>
</feature>
<evidence type="ECO:0000313" key="3">
    <source>
        <dbReference type="Proteomes" id="UP000829354"/>
    </source>
</evidence>
<proteinExistence type="predicted"/>
<accession>A0AAE9JEJ5</accession>
<reference evidence="2 3" key="1">
    <citation type="submission" date="2022-04" db="EMBL/GenBank/DDBJ databases">
        <title>Chromosome-level reference genomes for two strains of Caenorhabditis briggsae: an improved platform for comparative genomics.</title>
        <authorList>
            <person name="Stevens L."/>
            <person name="Andersen E."/>
        </authorList>
    </citation>
    <scope>NUCLEOTIDE SEQUENCE [LARGE SCALE GENOMIC DNA]</scope>
    <source>
        <strain evidence="2">VX34</strain>
        <tissue evidence="2">Whole-organism</tissue>
    </source>
</reference>
<keyword evidence="1" id="KW-0472">Membrane</keyword>
<name>A0AAE9JEJ5_CAEBR</name>
<keyword evidence="3" id="KW-1185">Reference proteome</keyword>
<evidence type="ECO:0000256" key="1">
    <source>
        <dbReference type="SAM" id="Phobius"/>
    </source>
</evidence>
<gene>
    <name evidence="2" type="ORF">L5515_005190</name>
</gene>
<keyword evidence="1" id="KW-1133">Transmembrane helix</keyword>
<sequence length="212" mass="24839">MPPNDDLFVYDPANLDDDQEYEEMERIVGQLMIQQVKMQRKRKRVIASMDELEALEIRARYETMREYHRRVRIGDTITQILFAIIFILLMSLLLELANPFILKYIESDGTKTKINSAFFGITIFALIATALFIRNQYTMKKELESNELDPCNDEAEYAYNLEKIEQLKWKIKDSEGDKSILKKAAIILLSSRILMFLQPYLPTFFGETANLF</sequence>
<dbReference type="AlphaFoldDB" id="A0AAE9JEJ5"/>
<protein>
    <submittedName>
        <fullName evidence="2">Uncharacterized protein</fullName>
    </submittedName>
</protein>
<dbReference type="EMBL" id="CP092622">
    <property type="protein sequence ID" value="UMM25317.1"/>
    <property type="molecule type" value="Genomic_DNA"/>
</dbReference>
<keyword evidence="1" id="KW-0812">Transmembrane</keyword>
<evidence type="ECO:0000313" key="2">
    <source>
        <dbReference type="EMBL" id="UMM25317.1"/>
    </source>
</evidence>
<feature type="transmembrane region" description="Helical" evidence="1">
    <location>
        <begin position="73"/>
        <end position="94"/>
    </location>
</feature>